<dbReference type="Pfam" id="PF01656">
    <property type="entry name" value="CbiA"/>
    <property type="match status" value="1"/>
</dbReference>
<evidence type="ECO:0000313" key="2">
    <source>
        <dbReference type="EMBL" id="QBY56317.1"/>
    </source>
</evidence>
<dbReference type="RefSeq" id="WP_135707478.1">
    <property type="nucleotide sequence ID" value="NZ_CP038639.1"/>
</dbReference>
<dbReference type="SUPFAM" id="SSF52540">
    <property type="entry name" value="P-loop containing nucleoside triphosphate hydrolases"/>
    <property type="match status" value="1"/>
</dbReference>
<dbReference type="AlphaFoldDB" id="A0A4P7LUM4"/>
<dbReference type="Proteomes" id="UP000295294">
    <property type="component" value="Plasmid unnamed4"/>
</dbReference>
<dbReference type="InterPro" id="IPR027417">
    <property type="entry name" value="P-loop_NTPase"/>
</dbReference>
<keyword evidence="2" id="KW-0614">Plasmid</keyword>
<evidence type="ECO:0000259" key="1">
    <source>
        <dbReference type="Pfam" id="PF01656"/>
    </source>
</evidence>
<gene>
    <name evidence="2" type="ORF">E0W60_35485</name>
</gene>
<feature type="domain" description="CobQ/CobB/MinD/ParA nucleotide binding" evidence="1">
    <location>
        <begin position="6"/>
        <end position="191"/>
    </location>
</feature>
<dbReference type="KEGG" id="cox:E0W60_35485"/>
<name>A0A4P7LUM4_9BURK</name>
<evidence type="ECO:0000313" key="3">
    <source>
        <dbReference type="Proteomes" id="UP000295294"/>
    </source>
</evidence>
<protein>
    <recommendedName>
        <fullName evidence="1">CobQ/CobB/MinD/ParA nucleotide binding domain-containing protein</fullName>
    </recommendedName>
</protein>
<reference evidence="2 3" key="1">
    <citation type="submission" date="2019-03" db="EMBL/GenBank/DDBJ databases">
        <title>Efficiently degradation of phenoxyalkanoic acid herbicides by Cupriavidus oxalaticus strain X32.</title>
        <authorList>
            <person name="Sheng X."/>
        </authorList>
    </citation>
    <scope>NUCLEOTIDE SEQUENCE [LARGE SCALE GENOMIC DNA]</scope>
    <source>
        <strain evidence="2 3">X32</strain>
        <plasmid evidence="2 3">unnamed4</plasmid>
    </source>
</reference>
<organism evidence="2 3">
    <name type="scientific">Cupriavidus oxalaticus</name>
    <dbReference type="NCBI Taxonomy" id="96344"/>
    <lineage>
        <taxon>Bacteria</taxon>
        <taxon>Pseudomonadati</taxon>
        <taxon>Pseudomonadota</taxon>
        <taxon>Betaproteobacteria</taxon>
        <taxon>Burkholderiales</taxon>
        <taxon>Burkholderiaceae</taxon>
        <taxon>Cupriavidus</taxon>
    </lineage>
</organism>
<dbReference type="OrthoDB" id="69313at2"/>
<sequence length="238" mass="25520">MTAKVVTVFNQKGGCGKTMVSMQLAASFALRGLRALLVDMDKQGTSTIWAGQGGVEKPFPATVISLAPLREKLIGEIAKHAENYDVVLIDCPPAIESSIPWAALNISDLALIPVIPLMDNVWASREAKELARRAKEENPELQTYCIPSMSRRGNVFKACTEILQGDEEIPLLDTGLQQRNAYGESQMFGLSVHGLSGSSAATKEVEELAKAVLTKLGITTAKKPVKAKTAAAKQKEAA</sequence>
<accession>A0A4P7LUM4</accession>
<dbReference type="PANTHER" id="PTHR13696">
    <property type="entry name" value="P-LOOP CONTAINING NUCLEOSIDE TRIPHOSPHATE HYDROLASE"/>
    <property type="match status" value="1"/>
</dbReference>
<geneLocation type="plasmid" evidence="2">
    <name>unnamed4</name>
</geneLocation>
<dbReference type="Gene3D" id="3.40.50.300">
    <property type="entry name" value="P-loop containing nucleotide triphosphate hydrolases"/>
    <property type="match status" value="1"/>
</dbReference>
<proteinExistence type="predicted"/>
<dbReference type="EMBL" id="CP038639">
    <property type="protein sequence ID" value="QBY56317.1"/>
    <property type="molecule type" value="Genomic_DNA"/>
</dbReference>
<dbReference type="CDD" id="cd02042">
    <property type="entry name" value="ParAB_family"/>
    <property type="match status" value="1"/>
</dbReference>
<dbReference type="PANTHER" id="PTHR13696:SF96">
    <property type="entry name" value="COBQ_COBB_MIND_PARA NUCLEOTIDE BINDING DOMAIN-CONTAINING PROTEIN"/>
    <property type="match status" value="1"/>
</dbReference>
<dbReference type="InterPro" id="IPR002586">
    <property type="entry name" value="CobQ/CobB/MinD/ParA_Nub-bd_dom"/>
</dbReference>
<dbReference type="InterPro" id="IPR050678">
    <property type="entry name" value="DNA_Partitioning_ATPase"/>
</dbReference>
<dbReference type="PIRSF" id="PIRSF009320">
    <property type="entry name" value="Nuc_binding_HP_1000"/>
    <property type="match status" value="1"/>
</dbReference>